<dbReference type="SMART" id="SM00304">
    <property type="entry name" value="HAMP"/>
    <property type="match status" value="1"/>
</dbReference>
<dbReference type="CDD" id="cd06225">
    <property type="entry name" value="HAMP"/>
    <property type="match status" value="1"/>
</dbReference>
<dbReference type="PANTHER" id="PTHR45528:SF1">
    <property type="entry name" value="SENSOR HISTIDINE KINASE CPXA"/>
    <property type="match status" value="1"/>
</dbReference>
<dbReference type="InterPro" id="IPR004358">
    <property type="entry name" value="Sig_transdc_His_kin-like_C"/>
</dbReference>
<dbReference type="SMART" id="SM00388">
    <property type="entry name" value="HisKA"/>
    <property type="match status" value="1"/>
</dbReference>
<evidence type="ECO:0000256" key="1">
    <source>
        <dbReference type="ARBA" id="ARBA00000085"/>
    </source>
</evidence>
<gene>
    <name evidence="15" type="ORF">AFK71_11535</name>
</gene>
<dbReference type="InterPro" id="IPR003660">
    <property type="entry name" value="HAMP_dom"/>
</dbReference>
<dbReference type="Pfam" id="PF00672">
    <property type="entry name" value="HAMP"/>
    <property type="match status" value="1"/>
</dbReference>
<dbReference type="SUPFAM" id="SSF158472">
    <property type="entry name" value="HAMP domain-like"/>
    <property type="match status" value="1"/>
</dbReference>
<dbReference type="InterPro" id="IPR003594">
    <property type="entry name" value="HATPase_dom"/>
</dbReference>
<evidence type="ECO:0000256" key="3">
    <source>
        <dbReference type="ARBA" id="ARBA00012438"/>
    </source>
</evidence>
<evidence type="ECO:0000256" key="6">
    <source>
        <dbReference type="ARBA" id="ARBA00022679"/>
    </source>
</evidence>
<keyword evidence="7 14" id="KW-0812">Transmembrane</keyword>
<dbReference type="GO" id="GO:0000155">
    <property type="term" value="F:phosphorelay sensor kinase activity"/>
    <property type="evidence" value="ECO:0007669"/>
    <property type="project" value="InterPro"/>
</dbReference>
<dbReference type="PANTHER" id="PTHR45528">
    <property type="entry name" value="SENSOR HISTIDINE KINASE CPXA"/>
    <property type="match status" value="1"/>
</dbReference>
<dbReference type="RefSeq" id="WP_050351676.1">
    <property type="nucleotide sequence ID" value="NZ_BOSN01000006.1"/>
</dbReference>
<dbReference type="SMART" id="SM00387">
    <property type="entry name" value="HATPase_c"/>
    <property type="match status" value="1"/>
</dbReference>
<dbReference type="InterPro" id="IPR036890">
    <property type="entry name" value="HATPase_C_sf"/>
</dbReference>
<comment type="caution">
    <text evidence="15">The sequence shown here is derived from an EMBL/GenBank/DDBJ whole genome shotgun (WGS) entry which is preliminary data.</text>
</comment>
<comment type="subcellular location">
    <subcellularLocation>
        <location evidence="2">Cell membrane</location>
        <topology evidence="2">Multi-pass membrane protein</topology>
    </subcellularLocation>
</comment>
<keyword evidence="4" id="KW-1003">Cell membrane</keyword>
<dbReference type="SUPFAM" id="SSF55874">
    <property type="entry name" value="ATPase domain of HSP90 chaperone/DNA topoisomerase II/histidine kinase"/>
    <property type="match status" value="1"/>
</dbReference>
<dbReference type="EMBL" id="LGTO01000007">
    <property type="protein sequence ID" value="KNE19169.1"/>
    <property type="molecule type" value="Genomic_DNA"/>
</dbReference>
<dbReference type="PATRIC" id="fig|1473.5.peg.847"/>
<dbReference type="GeneID" id="66872211"/>
<dbReference type="Gene3D" id="3.30.565.10">
    <property type="entry name" value="Histidine kinase-like ATPase, C-terminal domain"/>
    <property type="match status" value="1"/>
</dbReference>
<dbReference type="PROSITE" id="PS50109">
    <property type="entry name" value="HIS_KIN"/>
    <property type="match status" value="1"/>
</dbReference>
<evidence type="ECO:0000256" key="2">
    <source>
        <dbReference type="ARBA" id="ARBA00004651"/>
    </source>
</evidence>
<evidence type="ECO:0000256" key="11">
    <source>
        <dbReference type="ARBA" id="ARBA00022989"/>
    </source>
</evidence>
<evidence type="ECO:0000256" key="12">
    <source>
        <dbReference type="ARBA" id="ARBA00023012"/>
    </source>
</evidence>
<evidence type="ECO:0000256" key="5">
    <source>
        <dbReference type="ARBA" id="ARBA00022553"/>
    </source>
</evidence>
<evidence type="ECO:0000256" key="9">
    <source>
        <dbReference type="ARBA" id="ARBA00022777"/>
    </source>
</evidence>
<evidence type="ECO:0000256" key="10">
    <source>
        <dbReference type="ARBA" id="ARBA00022840"/>
    </source>
</evidence>
<keyword evidence="12" id="KW-0902">Two-component regulatory system</keyword>
<evidence type="ECO:0000256" key="8">
    <source>
        <dbReference type="ARBA" id="ARBA00022741"/>
    </source>
</evidence>
<keyword evidence="16" id="KW-1185">Reference proteome</keyword>
<proteinExistence type="predicted"/>
<dbReference type="Gene3D" id="1.10.287.130">
    <property type="match status" value="1"/>
</dbReference>
<reference evidence="16" key="1">
    <citation type="submission" date="2015-07" db="EMBL/GenBank/DDBJ databases">
        <title>Fjat-10053 dsm26.</title>
        <authorList>
            <person name="Liu B."/>
            <person name="Wang J."/>
            <person name="Zhu Y."/>
            <person name="Liu G."/>
            <person name="Chen Q."/>
            <person name="Chen Z."/>
            <person name="Lan J."/>
            <person name="Che J."/>
            <person name="Ge C."/>
            <person name="Shi H."/>
            <person name="Pan Z."/>
            <person name="Liu X."/>
        </authorList>
    </citation>
    <scope>NUCLEOTIDE SEQUENCE [LARGE SCALE GENOMIC DNA]</scope>
    <source>
        <strain evidence="16">DSM 26</strain>
    </source>
</reference>
<evidence type="ECO:0000256" key="14">
    <source>
        <dbReference type="SAM" id="Phobius"/>
    </source>
</evidence>
<keyword evidence="11 14" id="KW-1133">Transmembrane helix</keyword>
<dbReference type="Pfam" id="PF02518">
    <property type="entry name" value="HATPase_c"/>
    <property type="match status" value="1"/>
</dbReference>
<dbReference type="PRINTS" id="PR00344">
    <property type="entry name" value="BCTRLSENSOR"/>
</dbReference>
<evidence type="ECO:0000313" key="15">
    <source>
        <dbReference type="EMBL" id="KNE19169.1"/>
    </source>
</evidence>
<feature type="transmembrane region" description="Helical" evidence="14">
    <location>
        <begin position="155"/>
        <end position="183"/>
    </location>
</feature>
<keyword evidence="8" id="KW-0547">Nucleotide-binding</keyword>
<dbReference type="CDD" id="cd00082">
    <property type="entry name" value="HisKA"/>
    <property type="match status" value="1"/>
</dbReference>
<keyword evidence="10" id="KW-0067">ATP-binding</keyword>
<dbReference type="Pfam" id="PF00512">
    <property type="entry name" value="HisKA"/>
    <property type="match status" value="1"/>
</dbReference>
<dbReference type="InterPro" id="IPR036097">
    <property type="entry name" value="HisK_dim/P_sf"/>
</dbReference>
<dbReference type="Proteomes" id="UP000036780">
    <property type="component" value="Unassembled WGS sequence"/>
</dbReference>
<name>A0A0L0QKY4_VIRPA</name>
<evidence type="ECO:0000256" key="4">
    <source>
        <dbReference type="ARBA" id="ARBA00022475"/>
    </source>
</evidence>
<dbReference type="InterPro" id="IPR003661">
    <property type="entry name" value="HisK_dim/P_dom"/>
</dbReference>
<dbReference type="PROSITE" id="PS50885">
    <property type="entry name" value="HAMP"/>
    <property type="match status" value="1"/>
</dbReference>
<organism evidence="15 16">
    <name type="scientific">Virgibacillus pantothenticus</name>
    <dbReference type="NCBI Taxonomy" id="1473"/>
    <lineage>
        <taxon>Bacteria</taxon>
        <taxon>Bacillati</taxon>
        <taxon>Bacillota</taxon>
        <taxon>Bacilli</taxon>
        <taxon>Bacillales</taxon>
        <taxon>Bacillaceae</taxon>
        <taxon>Virgibacillus</taxon>
    </lineage>
</organism>
<evidence type="ECO:0000256" key="13">
    <source>
        <dbReference type="ARBA" id="ARBA00023136"/>
    </source>
</evidence>
<dbReference type="GO" id="GO:0005886">
    <property type="term" value="C:plasma membrane"/>
    <property type="evidence" value="ECO:0007669"/>
    <property type="project" value="UniProtKB-SubCell"/>
</dbReference>
<keyword evidence="6" id="KW-0808">Transferase</keyword>
<dbReference type="SUPFAM" id="SSF47384">
    <property type="entry name" value="Homodimeric domain of signal transducing histidine kinase"/>
    <property type="match status" value="1"/>
</dbReference>
<evidence type="ECO:0000313" key="16">
    <source>
        <dbReference type="Proteomes" id="UP000036780"/>
    </source>
</evidence>
<sequence>MEKSLSKDIRNLYTKSILWTVVTTILTVIAFVIIITFLQREMLPANHAEIAAMEASTEMKENTSKYLNEKQFLSKQNTLQKKGVYLSEFSMDGEMISGFERFDSLFNDKSIPELVNTTINSNGYYHKIFPITSHGEIKGIWVYSYQLNPTFSNEYYRYMMIGMIFLIFLSPIIYFIIFSRLYINKLYNKIRTPLEELMAASHKISQKDLDFDLKYDSKNEIGQLTRSFRQMQGELKKSLYENWKKDSEWAVMMSSLSHDLKTPITLIGMCSETLASDQTLSEEQKMSVEIIARNIIKANRLLDNMNIAGRIRNPTAMKDETTLVNLISEIEYDFKSIIEEKSITYSYESTADSNITVPYLKMSRILQNIFSNAVQYTPKGGEIMFTIEQTNNHLLLAIENSGAGIKKENWENIFRKHYREDPSRPNHGNSGLGLYITKQLIESLGGTISVTNPLKLNGIRFELVLPL</sequence>
<keyword evidence="5" id="KW-0597">Phosphoprotein</keyword>
<comment type="catalytic activity">
    <reaction evidence="1">
        <text>ATP + protein L-histidine = ADP + protein N-phospho-L-histidine.</text>
        <dbReference type="EC" id="2.7.13.3"/>
    </reaction>
</comment>
<dbReference type="Gene3D" id="6.10.340.10">
    <property type="match status" value="1"/>
</dbReference>
<dbReference type="EC" id="2.7.13.3" evidence="3"/>
<dbReference type="InterPro" id="IPR005467">
    <property type="entry name" value="His_kinase_dom"/>
</dbReference>
<dbReference type="AlphaFoldDB" id="A0A0L0QKY4"/>
<keyword evidence="13 14" id="KW-0472">Membrane</keyword>
<accession>A0A0L0QKY4</accession>
<evidence type="ECO:0000256" key="7">
    <source>
        <dbReference type="ARBA" id="ARBA00022692"/>
    </source>
</evidence>
<keyword evidence="9" id="KW-0418">Kinase</keyword>
<protein>
    <recommendedName>
        <fullName evidence="3">histidine kinase</fullName>
        <ecNumber evidence="3">2.7.13.3</ecNumber>
    </recommendedName>
</protein>
<feature type="transmembrane region" description="Helical" evidence="14">
    <location>
        <begin position="12"/>
        <end position="38"/>
    </location>
</feature>
<dbReference type="InterPro" id="IPR050398">
    <property type="entry name" value="HssS/ArlS-like"/>
</dbReference>
<dbReference type="GO" id="GO:0005524">
    <property type="term" value="F:ATP binding"/>
    <property type="evidence" value="ECO:0007669"/>
    <property type="project" value="UniProtKB-KW"/>
</dbReference>